<evidence type="ECO:0000259" key="8">
    <source>
        <dbReference type="Pfam" id="PF02608"/>
    </source>
</evidence>
<dbReference type="RefSeq" id="WP_089732293.1">
    <property type="nucleotide sequence ID" value="NZ_FNIA01000006.1"/>
</dbReference>
<feature type="compositionally biased region" description="Acidic residues" evidence="7">
    <location>
        <begin position="34"/>
        <end position="45"/>
    </location>
</feature>
<dbReference type="EMBL" id="FNIA01000006">
    <property type="protein sequence ID" value="SDM70985.1"/>
    <property type="molecule type" value="Genomic_DNA"/>
</dbReference>
<dbReference type="CDD" id="cd06354">
    <property type="entry name" value="PBP1_PrnA-like"/>
    <property type="match status" value="1"/>
</dbReference>
<gene>
    <name evidence="9" type="ORF">SAMN05192554_10688</name>
</gene>
<dbReference type="Gene3D" id="3.40.50.2300">
    <property type="match status" value="2"/>
</dbReference>
<evidence type="ECO:0000256" key="4">
    <source>
        <dbReference type="ARBA" id="ARBA00022729"/>
    </source>
</evidence>
<accession>A0A1G9VGN3</accession>
<dbReference type="InterPro" id="IPR006311">
    <property type="entry name" value="TAT_signal"/>
</dbReference>
<sequence length="383" mass="39449">MGSNTRRRFLTVAGTAGSGLLAGCTGVLGTGDAAGDDESDGDETDAPATTAADDATHVGIVYSLGGLGDRSFNDMANRGIQEARLDYDVEYTNKLPQGSDEFGPLQQALAGSDDPDYDLTCCIGFSQAEALGGTAGDYPDERFMIVDSVVDAPNVASYVFREEEGSFQAGHLAGRLTSRDLSAGAGSTAPDASVVGFVGGVDVPIVEKFEAGYVAGVEHADASIEVLTDYVGAFDDPEGGRAAAAEMYEQGADVVYHAAGGSGIGVFDAAQSAGRFAIGADSDQSVSDPRYADVILASVVKRVDSAVYTAVESLITETFDGGSIQSLGLGEGGVELVYGDQLGDSVPSELKDELAVTRRGIVDGEISVPTERSGDQRQEVSDR</sequence>
<dbReference type="STRING" id="996166.SAMN05192554_10688"/>
<evidence type="ECO:0000313" key="9">
    <source>
        <dbReference type="EMBL" id="SDM70985.1"/>
    </source>
</evidence>
<dbReference type="Proteomes" id="UP000199370">
    <property type="component" value="Unassembled WGS sequence"/>
</dbReference>
<dbReference type="PROSITE" id="PS51318">
    <property type="entry name" value="TAT"/>
    <property type="match status" value="1"/>
</dbReference>
<feature type="domain" description="ABC transporter substrate-binding protein PnrA-like" evidence="8">
    <location>
        <begin position="64"/>
        <end position="370"/>
    </location>
</feature>
<keyword evidence="3" id="KW-1003">Cell membrane</keyword>
<keyword evidence="6" id="KW-0449">Lipoprotein</keyword>
<dbReference type="InterPro" id="IPR050957">
    <property type="entry name" value="BMP_lipoprotein"/>
</dbReference>
<dbReference type="PANTHER" id="PTHR34296">
    <property type="entry name" value="TRANSCRIPTIONAL ACTIVATOR PROTEIN MED"/>
    <property type="match status" value="1"/>
</dbReference>
<dbReference type="GO" id="GO:0005886">
    <property type="term" value="C:plasma membrane"/>
    <property type="evidence" value="ECO:0007669"/>
    <property type="project" value="UniProtKB-SubCell"/>
</dbReference>
<evidence type="ECO:0000256" key="1">
    <source>
        <dbReference type="ARBA" id="ARBA00004193"/>
    </source>
</evidence>
<evidence type="ECO:0000256" key="6">
    <source>
        <dbReference type="ARBA" id="ARBA00023288"/>
    </source>
</evidence>
<dbReference type="PANTHER" id="PTHR34296:SF2">
    <property type="entry name" value="ABC TRANSPORTER GUANOSINE-BINDING PROTEIN NUPN"/>
    <property type="match status" value="1"/>
</dbReference>
<evidence type="ECO:0000256" key="7">
    <source>
        <dbReference type="SAM" id="MobiDB-lite"/>
    </source>
</evidence>
<evidence type="ECO:0000256" key="3">
    <source>
        <dbReference type="ARBA" id="ARBA00022475"/>
    </source>
</evidence>
<dbReference type="InterPro" id="IPR003760">
    <property type="entry name" value="PnrA-like"/>
</dbReference>
<dbReference type="AlphaFoldDB" id="A0A1G9VGN3"/>
<keyword evidence="4" id="KW-0732">Signal</keyword>
<dbReference type="OrthoDB" id="26626at2157"/>
<protein>
    <submittedName>
        <fullName evidence="9">Nucleoside-binding protein</fullName>
    </submittedName>
</protein>
<comment type="similarity">
    <text evidence="2">Belongs to the BMP lipoprotein family.</text>
</comment>
<dbReference type="InterPro" id="IPR028082">
    <property type="entry name" value="Peripla_BP_I"/>
</dbReference>
<dbReference type="Pfam" id="PF02608">
    <property type="entry name" value="Bmp"/>
    <property type="match status" value="1"/>
</dbReference>
<dbReference type="PROSITE" id="PS51257">
    <property type="entry name" value="PROKAR_LIPOPROTEIN"/>
    <property type="match status" value="1"/>
</dbReference>
<keyword evidence="5" id="KW-0472">Membrane</keyword>
<evidence type="ECO:0000313" key="10">
    <source>
        <dbReference type="Proteomes" id="UP000199370"/>
    </source>
</evidence>
<feature type="region of interest" description="Disordered" evidence="7">
    <location>
        <begin position="32"/>
        <end position="52"/>
    </location>
</feature>
<name>A0A1G9VGN3_9EURY</name>
<reference evidence="9 10" key="1">
    <citation type="submission" date="2016-10" db="EMBL/GenBank/DDBJ databases">
        <authorList>
            <person name="de Groot N.N."/>
        </authorList>
    </citation>
    <scope>NUCLEOTIDE SEQUENCE [LARGE SCALE GENOMIC DNA]</scope>
    <source>
        <strain evidence="10">EB21,IBRC-M 10013,KCTC 4048</strain>
    </source>
</reference>
<evidence type="ECO:0000256" key="5">
    <source>
        <dbReference type="ARBA" id="ARBA00023136"/>
    </source>
</evidence>
<evidence type="ECO:0000256" key="2">
    <source>
        <dbReference type="ARBA" id="ARBA00008610"/>
    </source>
</evidence>
<organism evidence="9 10">
    <name type="scientific">Haloarchaeobius iranensis</name>
    <dbReference type="NCBI Taxonomy" id="996166"/>
    <lineage>
        <taxon>Archaea</taxon>
        <taxon>Methanobacteriati</taxon>
        <taxon>Methanobacteriota</taxon>
        <taxon>Stenosarchaea group</taxon>
        <taxon>Halobacteria</taxon>
        <taxon>Halobacteriales</taxon>
        <taxon>Halorubellaceae</taxon>
        <taxon>Haloarchaeobius</taxon>
    </lineage>
</organism>
<proteinExistence type="inferred from homology"/>
<comment type="subcellular location">
    <subcellularLocation>
        <location evidence="1">Cell membrane</location>
        <topology evidence="1">Lipid-anchor</topology>
    </subcellularLocation>
</comment>
<dbReference type="SUPFAM" id="SSF53822">
    <property type="entry name" value="Periplasmic binding protein-like I"/>
    <property type="match status" value="1"/>
</dbReference>
<keyword evidence="10" id="KW-1185">Reference proteome</keyword>